<dbReference type="InterPro" id="IPR005135">
    <property type="entry name" value="Endo/exonuclease/phosphatase"/>
</dbReference>
<dbReference type="GO" id="GO:0003824">
    <property type="term" value="F:catalytic activity"/>
    <property type="evidence" value="ECO:0007669"/>
    <property type="project" value="InterPro"/>
</dbReference>
<dbReference type="Proteomes" id="UP001234989">
    <property type="component" value="Chromosome 8"/>
</dbReference>
<sequence>MKNWKADVVCFQETKVGGEIENIVKEVWGNKWVNYAQLGASGTRGGIVIMWDKREWEGEISSVGMYSVTWSVTGICQDFSWHLTGVYAPNDRVEREETWGEIGAARGLIAGPWVLCGDSNTVKYPSEKKNCNRISKGMTDFSDFIEDMELADPELSGGKYTWKKGDRHTTAARLDRILFSEEWEANFRNIRQHILHRVTLDHSPIMLQCGAWENTKSYFKFENWWLDIKGFNDKIKGWWNSFSFIGKPDYVLVANLKALKEKLKEWSKTAQGNLGTQKQNVLKQLAELEEMQENRTLRPEEITSKTTLISEFEDIAKREEIAWRQRSRTVWLKQGDRNTNFFHRTANAHRRMNTISKLKVR</sequence>
<evidence type="ECO:0000313" key="3">
    <source>
        <dbReference type="Proteomes" id="UP001234989"/>
    </source>
</evidence>
<dbReference type="PANTHER" id="PTHR33710:SF71">
    <property type="entry name" value="ENDONUCLEASE_EXONUCLEASE_PHOSPHATASE DOMAIN-CONTAINING PROTEIN"/>
    <property type="match status" value="1"/>
</dbReference>
<dbReference type="SUPFAM" id="SSF56219">
    <property type="entry name" value="DNase I-like"/>
    <property type="match status" value="1"/>
</dbReference>
<dbReference type="Gene3D" id="3.60.10.10">
    <property type="entry name" value="Endonuclease/exonuclease/phosphatase"/>
    <property type="match status" value="1"/>
</dbReference>
<keyword evidence="3" id="KW-1185">Reference proteome</keyword>
<feature type="domain" description="Endonuclease/exonuclease/phosphatase" evidence="1">
    <location>
        <begin position="2"/>
        <end position="185"/>
    </location>
</feature>
<dbReference type="AlphaFoldDB" id="A0AAF0U9H7"/>
<dbReference type="InterPro" id="IPR036691">
    <property type="entry name" value="Endo/exonu/phosph_ase_sf"/>
</dbReference>
<evidence type="ECO:0000313" key="2">
    <source>
        <dbReference type="EMBL" id="WMV41679.1"/>
    </source>
</evidence>
<dbReference type="Pfam" id="PF03372">
    <property type="entry name" value="Exo_endo_phos"/>
    <property type="match status" value="1"/>
</dbReference>
<gene>
    <name evidence="2" type="ORF">MTR67_035064</name>
</gene>
<accession>A0AAF0U9H7</accession>
<reference evidence="2" key="1">
    <citation type="submission" date="2023-08" db="EMBL/GenBank/DDBJ databases">
        <title>A de novo genome assembly of Solanum verrucosum Schlechtendal, a Mexican diploid species geographically isolated from the other diploid A-genome species in potato relatives.</title>
        <authorList>
            <person name="Hosaka K."/>
        </authorList>
    </citation>
    <scope>NUCLEOTIDE SEQUENCE</scope>
    <source>
        <tissue evidence="2">Young leaves</tissue>
    </source>
</reference>
<dbReference type="EMBL" id="CP133619">
    <property type="protein sequence ID" value="WMV41679.1"/>
    <property type="molecule type" value="Genomic_DNA"/>
</dbReference>
<protein>
    <recommendedName>
        <fullName evidence="1">Endonuclease/exonuclease/phosphatase domain-containing protein</fullName>
    </recommendedName>
</protein>
<evidence type="ECO:0000259" key="1">
    <source>
        <dbReference type="Pfam" id="PF03372"/>
    </source>
</evidence>
<dbReference type="PANTHER" id="PTHR33710">
    <property type="entry name" value="BNAC02G09200D PROTEIN"/>
    <property type="match status" value="1"/>
</dbReference>
<proteinExistence type="predicted"/>
<organism evidence="2 3">
    <name type="scientific">Solanum verrucosum</name>
    <dbReference type="NCBI Taxonomy" id="315347"/>
    <lineage>
        <taxon>Eukaryota</taxon>
        <taxon>Viridiplantae</taxon>
        <taxon>Streptophyta</taxon>
        <taxon>Embryophyta</taxon>
        <taxon>Tracheophyta</taxon>
        <taxon>Spermatophyta</taxon>
        <taxon>Magnoliopsida</taxon>
        <taxon>eudicotyledons</taxon>
        <taxon>Gunneridae</taxon>
        <taxon>Pentapetalae</taxon>
        <taxon>asterids</taxon>
        <taxon>lamiids</taxon>
        <taxon>Solanales</taxon>
        <taxon>Solanaceae</taxon>
        <taxon>Solanoideae</taxon>
        <taxon>Solaneae</taxon>
        <taxon>Solanum</taxon>
    </lineage>
</organism>
<name>A0AAF0U9H7_SOLVR</name>